<feature type="domain" description="Apoptosis-antagonizing transcription factor C-terminal" evidence="3">
    <location>
        <begin position="486"/>
        <end position="559"/>
    </location>
</feature>
<comment type="similarity">
    <text evidence="1">Belongs to the AATF family.</text>
</comment>
<dbReference type="PANTHER" id="PTHR15565">
    <property type="entry name" value="AATF PROTEIN APOPTOSIS ANTAGONIZING TRANSCRIPTION FACTOR"/>
    <property type="match status" value="1"/>
</dbReference>
<dbReference type="GO" id="GO:0005730">
    <property type="term" value="C:nucleolus"/>
    <property type="evidence" value="ECO:0007669"/>
    <property type="project" value="TreeGrafter"/>
</dbReference>
<feature type="compositionally biased region" description="Basic and acidic residues" evidence="2">
    <location>
        <begin position="318"/>
        <end position="331"/>
    </location>
</feature>
<dbReference type="InterPro" id="IPR039223">
    <property type="entry name" value="AATF/Bfr2"/>
</dbReference>
<feature type="domain" description="AATF leucine zipper-containing" evidence="4">
    <location>
        <begin position="230"/>
        <end position="398"/>
    </location>
</feature>
<reference evidence="6" key="1">
    <citation type="submission" date="2025-08" db="UniProtKB">
        <authorList>
            <consortium name="RefSeq"/>
        </authorList>
    </citation>
    <scope>IDENTIFICATION</scope>
</reference>
<feature type="region of interest" description="Disordered" evidence="2">
    <location>
        <begin position="318"/>
        <end position="354"/>
    </location>
</feature>
<dbReference type="KEGG" id="osn:115230913"/>
<feature type="compositionally biased region" description="Acidic residues" evidence="2">
    <location>
        <begin position="96"/>
        <end position="127"/>
    </location>
</feature>
<accession>A0A6P7TWU6</accession>
<proteinExistence type="inferred from homology"/>
<evidence type="ECO:0000259" key="4">
    <source>
        <dbReference type="Pfam" id="PF13339"/>
    </source>
</evidence>
<feature type="compositionally biased region" description="Acidic residues" evidence="2">
    <location>
        <begin position="149"/>
        <end position="203"/>
    </location>
</feature>
<feature type="compositionally biased region" description="Acidic residues" evidence="2">
    <location>
        <begin position="332"/>
        <end position="348"/>
    </location>
</feature>
<dbReference type="Proteomes" id="UP000515154">
    <property type="component" value="Unplaced"/>
</dbReference>
<feature type="compositionally biased region" description="Basic and acidic residues" evidence="2">
    <location>
        <begin position="75"/>
        <end position="95"/>
    </location>
</feature>
<evidence type="ECO:0000256" key="2">
    <source>
        <dbReference type="SAM" id="MobiDB-lite"/>
    </source>
</evidence>
<name>A0A6P7TWU6_9MOLL</name>
<dbReference type="AlphaFoldDB" id="A0A6P7TWU6"/>
<evidence type="ECO:0000313" key="5">
    <source>
        <dbReference type="Proteomes" id="UP000515154"/>
    </source>
</evidence>
<dbReference type="GO" id="GO:0006357">
    <property type="term" value="P:regulation of transcription by RNA polymerase II"/>
    <property type="evidence" value="ECO:0007669"/>
    <property type="project" value="TreeGrafter"/>
</dbReference>
<evidence type="ECO:0000313" key="6">
    <source>
        <dbReference type="RefSeq" id="XP_029656879.2"/>
    </source>
</evidence>
<protein>
    <submittedName>
        <fullName evidence="6">Protein AATF isoform X1</fullName>
    </submittedName>
</protein>
<sequence length="560" mass="62750">MALSDLLDSLAKPNPTFPDGDEDFGDNTTAQLSVHGTEDDAKDGDQIQKSTKLKRQAASLLSDTDTRYAGRKTTRKDLMQDSGKGDSEDGVSSHDNDDDDEDGEEDDDDAEDGEEDDDDSNDGDEDIAGFRQLLQKKSLGSDGLKQSSEIEDDDGDDDDDAMAEDMDGNDGDDDDDDDEGDDGDSGSDASGDGDSDKDAESEEPAGQKESMDIEDPGVNMMKQLSNMSSDKQKGLAVQTQLGLLDNLLEGRIKLQRAVSFVNQIPQPSTWHHFQALGKDKYTSAVHSVQNQLCHLLNTLIHLQTSLLLKDTQTRHIVTGEEMSKDGDSKNDDIEDEDDEEIPSDDEGEVTVNPQSSVTVDCKVKKRKLLPPQIRGFLAKRARKFETCRNAVIQKWDTKTRLASGKLNKKSFSALEQSALKQIEQVLYDRERLIKRTQIQRSSYKIYGQPEKEESITDDRDDPVAVSKEEQDKNTRETEIFDDSDFYHLLLQDFIRKKSMIGNDASSVNRQYQEIQQLRDKKKRNVDPRASKGRKLRYDVHKKLVNFMGPIDQSSWTDEAR</sequence>
<keyword evidence="5" id="KW-1185">Reference proteome</keyword>
<feature type="region of interest" description="Disordered" evidence="2">
    <location>
        <begin position="1"/>
        <end position="216"/>
    </location>
</feature>
<gene>
    <name evidence="6" type="primary">LOC115230913</name>
</gene>
<dbReference type="Pfam" id="PF08164">
    <property type="entry name" value="TRAUB"/>
    <property type="match status" value="1"/>
</dbReference>
<dbReference type="InterPro" id="IPR025160">
    <property type="entry name" value="AATF"/>
</dbReference>
<dbReference type="RefSeq" id="XP_029656879.2">
    <property type="nucleotide sequence ID" value="XM_029801019.2"/>
</dbReference>
<feature type="region of interest" description="Disordered" evidence="2">
    <location>
        <begin position="449"/>
        <end position="474"/>
    </location>
</feature>
<organism evidence="5 6">
    <name type="scientific">Octopus sinensis</name>
    <name type="common">East Asian common octopus</name>
    <dbReference type="NCBI Taxonomy" id="2607531"/>
    <lineage>
        <taxon>Eukaryota</taxon>
        <taxon>Metazoa</taxon>
        <taxon>Spiralia</taxon>
        <taxon>Lophotrochozoa</taxon>
        <taxon>Mollusca</taxon>
        <taxon>Cephalopoda</taxon>
        <taxon>Coleoidea</taxon>
        <taxon>Octopodiformes</taxon>
        <taxon>Octopoda</taxon>
        <taxon>Incirrata</taxon>
        <taxon>Octopodidae</taxon>
        <taxon>Octopus</taxon>
    </lineage>
</organism>
<feature type="compositionally biased region" description="Basic and acidic residues" evidence="2">
    <location>
        <begin position="36"/>
        <end position="46"/>
    </location>
</feature>
<dbReference type="Pfam" id="PF13339">
    <property type="entry name" value="AATF-Che1"/>
    <property type="match status" value="1"/>
</dbReference>
<evidence type="ECO:0000259" key="3">
    <source>
        <dbReference type="Pfam" id="PF08164"/>
    </source>
</evidence>
<dbReference type="InterPro" id="IPR012617">
    <property type="entry name" value="AATF_C"/>
</dbReference>
<dbReference type="PANTHER" id="PTHR15565:SF0">
    <property type="entry name" value="PROTEIN AATF"/>
    <property type="match status" value="1"/>
</dbReference>
<evidence type="ECO:0000256" key="1">
    <source>
        <dbReference type="ARBA" id="ARBA00008966"/>
    </source>
</evidence>